<dbReference type="PANTHER" id="PTHR43280:SF29">
    <property type="entry name" value="ARAC-FAMILY TRANSCRIPTIONAL REGULATOR"/>
    <property type="match status" value="1"/>
</dbReference>
<dbReference type="InterPro" id="IPR018060">
    <property type="entry name" value="HTH_AraC"/>
</dbReference>
<feature type="transmembrane region" description="Helical" evidence="4">
    <location>
        <begin position="98"/>
        <end position="121"/>
    </location>
</feature>
<feature type="domain" description="HTH araC/xylS-type" evidence="5">
    <location>
        <begin position="263"/>
        <end position="366"/>
    </location>
</feature>
<dbReference type="EMBL" id="JAYKLX010000001">
    <property type="protein sequence ID" value="MEB3344391.1"/>
    <property type="molecule type" value="Genomic_DNA"/>
</dbReference>
<feature type="transmembrane region" description="Helical" evidence="4">
    <location>
        <begin position="68"/>
        <end position="86"/>
    </location>
</feature>
<dbReference type="InterPro" id="IPR009057">
    <property type="entry name" value="Homeodomain-like_sf"/>
</dbReference>
<keyword evidence="4" id="KW-1133">Transmembrane helix</keyword>
<dbReference type="RefSeq" id="WP_324178437.1">
    <property type="nucleotide sequence ID" value="NZ_BAABAW010000016.1"/>
</dbReference>
<feature type="transmembrane region" description="Helical" evidence="4">
    <location>
        <begin position="37"/>
        <end position="56"/>
    </location>
</feature>
<dbReference type="PROSITE" id="PS01124">
    <property type="entry name" value="HTH_ARAC_FAMILY_2"/>
    <property type="match status" value="1"/>
</dbReference>
<evidence type="ECO:0000313" key="7">
    <source>
        <dbReference type="Proteomes" id="UP001327027"/>
    </source>
</evidence>
<name>A0ABU5ZRG1_9FLAO</name>
<keyword evidence="4" id="KW-0472">Membrane</keyword>
<dbReference type="SMART" id="SM00342">
    <property type="entry name" value="HTH_ARAC"/>
    <property type="match status" value="1"/>
</dbReference>
<evidence type="ECO:0000313" key="6">
    <source>
        <dbReference type="EMBL" id="MEB3344391.1"/>
    </source>
</evidence>
<feature type="transmembrane region" description="Helical" evidence="4">
    <location>
        <begin position="137"/>
        <end position="154"/>
    </location>
</feature>
<keyword evidence="1" id="KW-0805">Transcription regulation</keyword>
<feature type="transmembrane region" description="Helical" evidence="4">
    <location>
        <begin position="206"/>
        <end position="224"/>
    </location>
</feature>
<evidence type="ECO:0000256" key="3">
    <source>
        <dbReference type="ARBA" id="ARBA00023163"/>
    </source>
</evidence>
<dbReference type="Proteomes" id="UP001327027">
    <property type="component" value="Unassembled WGS sequence"/>
</dbReference>
<reference evidence="6 7" key="1">
    <citation type="journal article" date="2013" name="Int. J. Syst. Evol. Microbiol.">
        <title>Aquimarina gracilis sp. nov., isolated from the gut microflora of a mussel, Mytilus coruscus, and emended description of Aquimarina spongiae.</title>
        <authorList>
            <person name="Park S.C."/>
            <person name="Choe H.N."/>
            <person name="Baik K.S."/>
            <person name="Seong C.N."/>
        </authorList>
    </citation>
    <scope>NUCLEOTIDE SEQUENCE [LARGE SCALE GENOMIC DNA]</scope>
    <source>
        <strain evidence="6 7">PSC32</strain>
    </source>
</reference>
<evidence type="ECO:0000256" key="1">
    <source>
        <dbReference type="ARBA" id="ARBA00023015"/>
    </source>
</evidence>
<dbReference type="Gene3D" id="1.10.10.60">
    <property type="entry name" value="Homeodomain-like"/>
    <property type="match status" value="2"/>
</dbReference>
<dbReference type="PROSITE" id="PS00041">
    <property type="entry name" value="HTH_ARAC_FAMILY_1"/>
    <property type="match status" value="1"/>
</dbReference>
<dbReference type="SUPFAM" id="SSF46689">
    <property type="entry name" value="Homeodomain-like"/>
    <property type="match status" value="1"/>
</dbReference>
<dbReference type="PANTHER" id="PTHR43280">
    <property type="entry name" value="ARAC-FAMILY TRANSCRIPTIONAL REGULATOR"/>
    <property type="match status" value="1"/>
</dbReference>
<gene>
    <name evidence="6" type="ORF">U6A24_02910</name>
</gene>
<organism evidence="6 7">
    <name type="scientific">Aquimarina gracilis</name>
    <dbReference type="NCBI Taxonomy" id="874422"/>
    <lineage>
        <taxon>Bacteria</taxon>
        <taxon>Pseudomonadati</taxon>
        <taxon>Bacteroidota</taxon>
        <taxon>Flavobacteriia</taxon>
        <taxon>Flavobacteriales</taxon>
        <taxon>Flavobacteriaceae</taxon>
        <taxon>Aquimarina</taxon>
    </lineage>
</organism>
<keyword evidence="2" id="KW-0238">DNA-binding</keyword>
<keyword evidence="7" id="KW-1185">Reference proteome</keyword>
<protein>
    <submittedName>
        <fullName evidence="6">Helix-turn-helix domain-containing protein</fullName>
    </submittedName>
</protein>
<comment type="caution">
    <text evidence="6">The sequence shown here is derived from an EMBL/GenBank/DDBJ whole genome shotgun (WGS) entry which is preliminary data.</text>
</comment>
<evidence type="ECO:0000256" key="4">
    <source>
        <dbReference type="SAM" id="Phobius"/>
    </source>
</evidence>
<sequence length="368" mass="42979">MASQDLNFNIFNIIILIGIFQGPVFGLIVFLNRNFRFKANFFLVFTALALSLNNFQYWLIDVELVEKLFFHVPFEFLIMPMFYIFVDKYLQLESSKKILSFIFLPFILSFLFRAIITFNLITLTDVSIHLLLTVEEYVSLVFSIVMIAIILLEIHKYEKSKSSYDLLKIKAKTKWLKQALIIGIIVCVSWVFVIKDDIARFEDDLSTYYPLWIIISLLVYWIVYKGIIETQIFNQRLDIRNDIIKTVPSELKVSQVPDDLFVEVKNSIINNKLYLNPNLNLDFVAKKVDVSTSHLSKIINKNANQSFTDFINQLRVENAKTILLNPEYKNYTIEAIGYESGFNSKSNFYMAFKKETQKTPSAFRSSHK</sequence>
<dbReference type="Pfam" id="PF12833">
    <property type="entry name" value="HTH_18"/>
    <property type="match status" value="1"/>
</dbReference>
<feature type="transmembrane region" description="Helical" evidence="4">
    <location>
        <begin position="6"/>
        <end position="30"/>
    </location>
</feature>
<keyword evidence="4" id="KW-0812">Transmembrane</keyword>
<feature type="transmembrane region" description="Helical" evidence="4">
    <location>
        <begin position="175"/>
        <end position="194"/>
    </location>
</feature>
<dbReference type="InterPro" id="IPR018062">
    <property type="entry name" value="HTH_AraC-typ_CS"/>
</dbReference>
<evidence type="ECO:0000259" key="5">
    <source>
        <dbReference type="PROSITE" id="PS01124"/>
    </source>
</evidence>
<keyword evidence="3" id="KW-0804">Transcription</keyword>
<accession>A0ABU5ZRG1</accession>
<evidence type="ECO:0000256" key="2">
    <source>
        <dbReference type="ARBA" id="ARBA00023125"/>
    </source>
</evidence>
<proteinExistence type="predicted"/>